<feature type="domain" description="N-acetyltransferase" evidence="1">
    <location>
        <begin position="11"/>
        <end position="149"/>
    </location>
</feature>
<dbReference type="Gene3D" id="3.40.630.30">
    <property type="match status" value="1"/>
</dbReference>
<proteinExistence type="predicted"/>
<dbReference type="InterPro" id="IPR000182">
    <property type="entry name" value="GNAT_dom"/>
</dbReference>
<evidence type="ECO:0000259" key="1">
    <source>
        <dbReference type="PROSITE" id="PS51186"/>
    </source>
</evidence>
<dbReference type="PROSITE" id="PS51186">
    <property type="entry name" value="GNAT"/>
    <property type="match status" value="1"/>
</dbReference>
<dbReference type="Proteomes" id="UP000016521">
    <property type="component" value="Chromosome I"/>
</dbReference>
<reference evidence="2 3" key="1">
    <citation type="submission" date="2015-06" db="EMBL/GenBank/DDBJ databases">
        <authorList>
            <person name="Xie B.-B."/>
            <person name="Rong J.-C."/>
            <person name="Qin Q.-L."/>
            <person name="Zhang Y.-Z."/>
        </authorList>
    </citation>
    <scope>NUCLEOTIDE SEQUENCE [LARGE SCALE GENOMIC DNA]</scope>
    <source>
        <strain evidence="2 3">JCM 20779</strain>
    </source>
</reference>
<protein>
    <recommendedName>
        <fullName evidence="1">N-acetyltransferase domain-containing protein</fullName>
    </recommendedName>
</protein>
<dbReference type="SUPFAM" id="SSF55729">
    <property type="entry name" value="Acyl-CoA N-acyltransferases (Nat)"/>
    <property type="match status" value="1"/>
</dbReference>
<keyword evidence="3" id="KW-1185">Reference proteome</keyword>
<dbReference type="InterPro" id="IPR016181">
    <property type="entry name" value="Acyl_CoA_acyltransferase"/>
</dbReference>
<accession>A0ABM6NCI7</accession>
<sequence length="160" mass="18234">MQSVDGGSMSYRISRVTWQTKKLELKAIRERVFVYELHIPKEVEFDQQDITAEHLIIIDELDGPVGTGRLCEDGLLSRIAIFKSHRNRDAYASLIGGLVDLAKDKGFEDVFIQCILDEVPEFLQSGFSTHGHVFMEAGIPRQRLKCPIQSLKMEPFTMLH</sequence>
<evidence type="ECO:0000313" key="3">
    <source>
        <dbReference type="Proteomes" id="UP000016521"/>
    </source>
</evidence>
<gene>
    <name evidence="2" type="ORF">PPIS_a1506</name>
</gene>
<evidence type="ECO:0000313" key="2">
    <source>
        <dbReference type="EMBL" id="ATD06618.1"/>
    </source>
</evidence>
<dbReference type="EMBL" id="CP011924">
    <property type="protein sequence ID" value="ATD06618.1"/>
    <property type="molecule type" value="Genomic_DNA"/>
</dbReference>
<organism evidence="2 3">
    <name type="scientific">Pseudoalteromonas piscicida</name>
    <dbReference type="NCBI Taxonomy" id="43662"/>
    <lineage>
        <taxon>Bacteria</taxon>
        <taxon>Pseudomonadati</taxon>
        <taxon>Pseudomonadota</taxon>
        <taxon>Gammaproteobacteria</taxon>
        <taxon>Alteromonadales</taxon>
        <taxon>Pseudoalteromonadaceae</taxon>
        <taxon>Pseudoalteromonas</taxon>
    </lineage>
</organism>
<name>A0ABM6NCI7_PSEO7</name>